<dbReference type="Pfam" id="PF04938">
    <property type="entry name" value="SIP1"/>
    <property type="match status" value="1"/>
</dbReference>
<feature type="compositionally biased region" description="Basic and acidic residues" evidence="2">
    <location>
        <begin position="14"/>
        <end position="24"/>
    </location>
</feature>
<protein>
    <submittedName>
        <fullName evidence="3">Uncharacterized protein</fullName>
    </submittedName>
</protein>
<reference evidence="3" key="2">
    <citation type="journal article" date="2023" name="IMA Fungus">
        <title>Comparative genomic study of the Penicillium genus elucidates a diverse pangenome and 15 lateral gene transfer events.</title>
        <authorList>
            <person name="Petersen C."/>
            <person name="Sorensen T."/>
            <person name="Nielsen M.R."/>
            <person name="Sondergaard T.E."/>
            <person name="Sorensen J.L."/>
            <person name="Fitzpatrick D.A."/>
            <person name="Frisvad J.C."/>
            <person name="Nielsen K.L."/>
        </authorList>
    </citation>
    <scope>NUCLEOTIDE SEQUENCE</scope>
    <source>
        <strain evidence="3">IBT 21472</strain>
    </source>
</reference>
<dbReference type="AlphaFoldDB" id="A0A9W9PRX8"/>
<feature type="region of interest" description="Disordered" evidence="2">
    <location>
        <begin position="1"/>
        <end position="60"/>
    </location>
</feature>
<comment type="similarity">
    <text evidence="1">Belongs to the gemin-2 family.</text>
</comment>
<evidence type="ECO:0000313" key="4">
    <source>
        <dbReference type="Proteomes" id="UP001147746"/>
    </source>
</evidence>
<dbReference type="Proteomes" id="UP001147746">
    <property type="component" value="Unassembled WGS sequence"/>
</dbReference>
<dbReference type="EMBL" id="JAPZBO010000008">
    <property type="protein sequence ID" value="KAJ5307801.1"/>
    <property type="molecule type" value="Genomic_DNA"/>
</dbReference>
<dbReference type="PANTHER" id="PTHR12794">
    <property type="entry name" value="GEMIN2"/>
    <property type="match status" value="1"/>
</dbReference>
<comment type="caution">
    <text evidence="3">The sequence shown here is derived from an EMBL/GenBank/DDBJ whole genome shotgun (WGS) entry which is preliminary data.</text>
</comment>
<gene>
    <name evidence="3" type="ORF">N7476_008457</name>
</gene>
<name>A0A9W9PRX8_9EURO</name>
<keyword evidence="4" id="KW-1185">Reference proteome</keyword>
<sequence>MADKRKAPMTGFDPEPKRPRVSREEDSDSGSVLTPAERPRNNPIFGQKSAFPGLDDGGEELTYEEPDGALEYLRMVRSEASALPSLFIAPASKQETKKPQQDIVTVAVVPGRQSFSLPAGFYEDEAFIAPANANKTTVASPEGAFSEAQNVCYDLLRHRFRLLRSTLRCTPPADAIAALDDFHPISLPRGHEAARKVWRRLILSVDPRMTQLACMDSHTVLGALGIVARELSDVVRHQNAENIRRMGAWIWGILGKCREVGELSTEDVGAIRDLGKRAAKICEKIGEENSHYSQDGCDSDAGEDNSTVKASPKGDSGHDEPQQAEVVGTGDSDMSGADKELDDLEAAKARLQAQLLGEDDTQPTGGADQEEEDYVLQLTRAMLDMILTIVGEFFGQRDLLEARQTWAS</sequence>
<reference evidence="3" key="1">
    <citation type="submission" date="2022-12" db="EMBL/GenBank/DDBJ databases">
        <authorList>
            <person name="Petersen C."/>
        </authorList>
    </citation>
    <scope>NUCLEOTIDE SEQUENCE</scope>
    <source>
        <strain evidence="3">IBT 21472</strain>
    </source>
</reference>
<dbReference type="PANTHER" id="PTHR12794:SF0">
    <property type="entry name" value="GEM-ASSOCIATED PROTEIN 2"/>
    <property type="match status" value="1"/>
</dbReference>
<dbReference type="GO" id="GO:0032797">
    <property type="term" value="C:SMN complex"/>
    <property type="evidence" value="ECO:0007669"/>
    <property type="project" value="TreeGrafter"/>
</dbReference>
<dbReference type="GO" id="GO:0005634">
    <property type="term" value="C:nucleus"/>
    <property type="evidence" value="ECO:0007669"/>
    <property type="project" value="TreeGrafter"/>
</dbReference>
<evidence type="ECO:0000256" key="1">
    <source>
        <dbReference type="ARBA" id="ARBA00025758"/>
    </source>
</evidence>
<accession>A0A9W9PRX8</accession>
<evidence type="ECO:0000256" key="2">
    <source>
        <dbReference type="SAM" id="MobiDB-lite"/>
    </source>
</evidence>
<feature type="region of interest" description="Disordered" evidence="2">
    <location>
        <begin position="289"/>
        <end position="337"/>
    </location>
</feature>
<dbReference type="GO" id="GO:0000387">
    <property type="term" value="P:spliceosomal snRNP assembly"/>
    <property type="evidence" value="ECO:0007669"/>
    <property type="project" value="InterPro"/>
</dbReference>
<organism evidence="3 4">
    <name type="scientific">Penicillium atrosanguineum</name>
    <dbReference type="NCBI Taxonomy" id="1132637"/>
    <lineage>
        <taxon>Eukaryota</taxon>
        <taxon>Fungi</taxon>
        <taxon>Dikarya</taxon>
        <taxon>Ascomycota</taxon>
        <taxon>Pezizomycotina</taxon>
        <taxon>Eurotiomycetes</taxon>
        <taxon>Eurotiomycetidae</taxon>
        <taxon>Eurotiales</taxon>
        <taxon>Aspergillaceae</taxon>
        <taxon>Penicillium</taxon>
    </lineage>
</organism>
<proteinExistence type="inferred from homology"/>
<dbReference type="Gene3D" id="1.20.58.1070">
    <property type="match status" value="1"/>
</dbReference>
<evidence type="ECO:0000313" key="3">
    <source>
        <dbReference type="EMBL" id="KAJ5307801.1"/>
    </source>
</evidence>
<dbReference type="InterPro" id="IPR035426">
    <property type="entry name" value="Gemin2/Brr1"/>
</dbReference>